<evidence type="ECO:0000256" key="1">
    <source>
        <dbReference type="ARBA" id="ARBA00004651"/>
    </source>
</evidence>
<dbReference type="EMBL" id="QEYD01000009">
    <property type="protein sequence ID" value="PWE27734.1"/>
    <property type="molecule type" value="Genomic_DNA"/>
</dbReference>
<dbReference type="Pfam" id="PF07690">
    <property type="entry name" value="MFS_1"/>
    <property type="match status" value="2"/>
</dbReference>
<dbReference type="PANTHER" id="PTHR43124:SF3">
    <property type="entry name" value="CHLORAMPHENICOL EFFLUX PUMP RV0191"/>
    <property type="match status" value="1"/>
</dbReference>
<dbReference type="RefSeq" id="WP_109534150.1">
    <property type="nucleotide sequence ID" value="NZ_QEYD01000009.1"/>
</dbReference>
<feature type="transmembrane region" description="Helical" evidence="6">
    <location>
        <begin position="199"/>
        <end position="221"/>
    </location>
</feature>
<dbReference type="Proteomes" id="UP000244940">
    <property type="component" value="Unassembled WGS sequence"/>
</dbReference>
<keyword evidence="2" id="KW-1003">Cell membrane</keyword>
<dbReference type="GO" id="GO:0022857">
    <property type="term" value="F:transmembrane transporter activity"/>
    <property type="evidence" value="ECO:0007669"/>
    <property type="project" value="InterPro"/>
</dbReference>
<evidence type="ECO:0000256" key="3">
    <source>
        <dbReference type="ARBA" id="ARBA00022692"/>
    </source>
</evidence>
<dbReference type="AlphaFoldDB" id="A0A2U2C7G2"/>
<evidence type="ECO:0000313" key="8">
    <source>
        <dbReference type="EMBL" id="PWE27734.1"/>
    </source>
</evidence>
<feature type="transmembrane region" description="Helical" evidence="6">
    <location>
        <begin position="95"/>
        <end position="117"/>
    </location>
</feature>
<gene>
    <name evidence="8" type="ORF">C4N9_14965</name>
</gene>
<evidence type="ECO:0000259" key="7">
    <source>
        <dbReference type="PROSITE" id="PS50850"/>
    </source>
</evidence>
<dbReference type="GO" id="GO:0005886">
    <property type="term" value="C:plasma membrane"/>
    <property type="evidence" value="ECO:0007669"/>
    <property type="project" value="UniProtKB-SubCell"/>
</dbReference>
<feature type="transmembrane region" description="Helical" evidence="6">
    <location>
        <begin position="366"/>
        <end position="386"/>
    </location>
</feature>
<keyword evidence="9" id="KW-1185">Reference proteome</keyword>
<dbReference type="InterPro" id="IPR011701">
    <property type="entry name" value="MFS"/>
</dbReference>
<evidence type="ECO:0000313" key="9">
    <source>
        <dbReference type="Proteomes" id="UP000244940"/>
    </source>
</evidence>
<reference evidence="8 9" key="1">
    <citation type="submission" date="2018-05" db="EMBL/GenBank/DDBJ databases">
        <title>Pararhodobacter marina sp. nov., isolated from deep-sea water of the Indian Ocean.</title>
        <authorList>
            <person name="Lai Q.Sr."/>
            <person name="Liu X."/>
            <person name="Shao Z."/>
        </authorList>
    </citation>
    <scope>NUCLEOTIDE SEQUENCE [LARGE SCALE GENOMIC DNA]</scope>
    <source>
        <strain evidence="8 9">CIC4N-9</strain>
    </source>
</reference>
<evidence type="ECO:0000256" key="5">
    <source>
        <dbReference type="ARBA" id="ARBA00023136"/>
    </source>
</evidence>
<keyword evidence="4 6" id="KW-1133">Transmembrane helix</keyword>
<name>A0A2U2C7G2_9RHOB</name>
<dbReference type="InterPro" id="IPR020846">
    <property type="entry name" value="MFS_dom"/>
</dbReference>
<feature type="transmembrane region" description="Helical" evidence="6">
    <location>
        <begin position="271"/>
        <end position="289"/>
    </location>
</feature>
<feature type="transmembrane region" description="Helical" evidence="6">
    <location>
        <begin position="129"/>
        <end position="149"/>
    </location>
</feature>
<dbReference type="GeneID" id="94366194"/>
<dbReference type="InterPro" id="IPR050189">
    <property type="entry name" value="MFS_Efflux_Transporters"/>
</dbReference>
<comment type="subcellular location">
    <subcellularLocation>
        <location evidence="1">Cell membrane</location>
        <topology evidence="1">Multi-pass membrane protein</topology>
    </subcellularLocation>
</comment>
<feature type="transmembrane region" description="Helical" evidence="6">
    <location>
        <begin position="46"/>
        <end position="63"/>
    </location>
</feature>
<feature type="transmembrane region" description="Helical" evidence="6">
    <location>
        <begin position="295"/>
        <end position="315"/>
    </location>
</feature>
<dbReference type="InterPro" id="IPR036259">
    <property type="entry name" value="MFS_trans_sf"/>
</dbReference>
<feature type="transmembrane region" description="Helical" evidence="6">
    <location>
        <begin position="70"/>
        <end position="89"/>
    </location>
</feature>
<organism evidence="8 9">
    <name type="scientific">Pararhodobacter marinus</name>
    <dbReference type="NCBI Taxonomy" id="2184063"/>
    <lineage>
        <taxon>Bacteria</taxon>
        <taxon>Pseudomonadati</taxon>
        <taxon>Pseudomonadota</taxon>
        <taxon>Alphaproteobacteria</taxon>
        <taxon>Rhodobacterales</taxon>
        <taxon>Paracoccaceae</taxon>
        <taxon>Pararhodobacter</taxon>
    </lineage>
</organism>
<feature type="transmembrane region" description="Helical" evidence="6">
    <location>
        <begin position="327"/>
        <end position="346"/>
    </location>
</feature>
<dbReference type="SUPFAM" id="SSF103473">
    <property type="entry name" value="MFS general substrate transporter"/>
    <property type="match status" value="1"/>
</dbReference>
<dbReference type="OrthoDB" id="272777at2"/>
<keyword evidence="5 6" id="KW-0472">Membrane</keyword>
<comment type="caution">
    <text evidence="8">The sequence shown here is derived from an EMBL/GenBank/DDBJ whole genome shotgun (WGS) entry which is preliminary data.</text>
</comment>
<accession>A0A2U2C7G2</accession>
<proteinExistence type="predicted"/>
<keyword evidence="3 6" id="KW-0812">Transmembrane</keyword>
<evidence type="ECO:0000256" key="4">
    <source>
        <dbReference type="ARBA" id="ARBA00022989"/>
    </source>
</evidence>
<feature type="domain" description="Major facilitator superfamily (MFS) profile" evidence="7">
    <location>
        <begin position="4"/>
        <end position="392"/>
    </location>
</feature>
<evidence type="ECO:0000256" key="6">
    <source>
        <dbReference type="SAM" id="Phobius"/>
    </source>
</evidence>
<evidence type="ECO:0000256" key="2">
    <source>
        <dbReference type="ARBA" id="ARBA00022475"/>
    </source>
</evidence>
<dbReference type="PANTHER" id="PTHR43124">
    <property type="entry name" value="PURINE EFFLUX PUMP PBUE"/>
    <property type="match status" value="1"/>
</dbReference>
<feature type="transmembrane region" description="Helical" evidence="6">
    <location>
        <begin position="241"/>
        <end position="259"/>
    </location>
</feature>
<protein>
    <submittedName>
        <fullName evidence="8">MFS transporter</fullName>
    </submittedName>
</protein>
<dbReference type="Gene3D" id="1.20.1250.20">
    <property type="entry name" value="MFS general substrate transporter like domains"/>
    <property type="match status" value="2"/>
</dbReference>
<dbReference type="PROSITE" id="PS50850">
    <property type="entry name" value="MFS"/>
    <property type="match status" value="1"/>
</dbReference>
<sequence length="392" mass="41372">MKLGISFLVLAYVLSQFYRAFLAVLSPLLSRDIGALPEDLALSSGLWFLTFALMQIPVGAALDRIGPRRISAWLLGVAGAGGALVFGLAQAPWHIHVAMILIGIGCSPVLMASYYIFGRMYPARVFATLAGAIIGFGTLGNLAGAWPLAWAAESFGWRLTVLTLAGVTLAVALALMRLVQDPPPLPRHEAGRGSLFDVLRIPALWLILPLMAVNYVPAAAVRGLWAGPFFADVYGASAIDIGWVTLAMALAMVAGSFAYGPLDRVFGTRKWVVLTGNVLGAACILTLWAVPTIGFLPATALLAGVGLFGSSFPLMIAHGRSFFPPHLLGRGVTLMNLFGIGGVGVMQTVSGGLHRATAPVPPEAPYQAIFLLFGLLLLAGCAIYLFSQDRTD</sequence>
<feature type="transmembrane region" description="Helical" evidence="6">
    <location>
        <begin position="155"/>
        <end position="179"/>
    </location>
</feature>